<dbReference type="EMBL" id="EU980315">
    <property type="protein sequence ID" value="ACL37503.1"/>
    <property type="molecule type" value="Genomic_DNA"/>
</dbReference>
<reference evidence="2" key="1">
    <citation type="journal article" date="2009" name="Appl. Environ. Microbiol.">
        <title>Detection and characterization of the fimbrial sfp cluster in enterohemorrhagic Escherichia coli O165:H25/NM isolates from humans and cattle.</title>
        <authorList>
            <person name="Bielaszewska M."/>
            <person name="Prager R."/>
            <person name="Vandivinit L."/>
            <person name="Muesken A."/>
            <person name="Mellmann A."/>
            <person name="Holt N.J."/>
            <person name="Tarr P.I."/>
            <person name="Karch H."/>
            <person name="Zhang W."/>
        </authorList>
    </citation>
    <scope>NUCLEOTIDE SEQUENCE</scope>
    <source>
        <strain evidence="3">04-07734</strain>
        <strain evidence="2">820/08</strain>
        <plasmid evidence="2">pO165</plasmid>
    </source>
</reference>
<keyword evidence="1" id="KW-0732">Signal</keyword>
<geneLocation type="plasmid" evidence="2">
    <name>pO165</name>
</geneLocation>
<dbReference type="InterPro" id="IPR029224">
    <property type="entry name" value="PapJ"/>
</dbReference>
<gene>
    <name evidence="2" type="primary">sfpJ</name>
</gene>
<organism evidence="2">
    <name type="scientific">Escherichia coli</name>
    <dbReference type="NCBI Taxonomy" id="562"/>
    <lineage>
        <taxon>Bacteria</taxon>
        <taxon>Pseudomonadati</taxon>
        <taxon>Pseudomonadota</taxon>
        <taxon>Gammaproteobacteria</taxon>
        <taxon>Enterobacterales</taxon>
        <taxon>Enterobacteriaceae</taxon>
        <taxon>Escherichia</taxon>
    </lineage>
</organism>
<feature type="chain" id="PRO_5009331028" evidence="1">
    <location>
        <begin position="26"/>
        <end position="187"/>
    </location>
</feature>
<evidence type="ECO:0000313" key="3">
    <source>
        <dbReference type="EMBL" id="ACL37503.1"/>
    </source>
</evidence>
<dbReference type="RefSeq" id="WP_032207126.1">
    <property type="nucleotide sequence ID" value="NZ_BFZX01000162.1"/>
</dbReference>
<evidence type="ECO:0000313" key="2">
    <source>
        <dbReference type="EMBL" id="ACL37493.1"/>
    </source>
</evidence>
<dbReference type="EMBL" id="EU980314">
    <property type="protein sequence ID" value="ACL37493.1"/>
    <property type="molecule type" value="Genomic_DNA"/>
</dbReference>
<keyword evidence="2" id="KW-0614">Plasmid</keyword>
<name>B8RHG2_ECOLX</name>
<proteinExistence type="predicted"/>
<feature type="signal peptide" evidence="1">
    <location>
        <begin position="1"/>
        <end position="25"/>
    </location>
</feature>
<dbReference type="Pfam" id="PF14855">
    <property type="entry name" value="PapJ"/>
    <property type="match status" value="1"/>
</dbReference>
<accession>B8RHG2</accession>
<sequence>MSRTTTGLCLAALLVSSSMSSVLQAGELVVRDDFFVADENRHQWVNEDNGRTGTLNVKGALVSSPCILETPEIKLPLLEDNGKYVLNIKLSHCGDGLSETSEQEPQVSYNVYVKQHIILKEWENDVPLSEHKGYGRIREIFRNGDNQLVYLVNKEQYEKISDAQSERVLKTMSSDKTTSLQLYILYE</sequence>
<dbReference type="AlphaFoldDB" id="B8RHG2"/>
<protein>
    <submittedName>
        <fullName evidence="2">Fimbrial protein</fullName>
    </submittedName>
</protein>
<dbReference type="PATRIC" id="fig|562.7998.peg.4884"/>
<evidence type="ECO:0000256" key="1">
    <source>
        <dbReference type="SAM" id="SignalP"/>
    </source>
</evidence>